<proteinExistence type="predicted"/>
<reference evidence="1" key="1">
    <citation type="submission" date="2022-01" db="EMBL/GenBank/DDBJ databases">
        <title>Comparative genomics reveals a dynamic genome evolution in the ectomycorrhizal milk-cap (Lactarius) mushrooms.</title>
        <authorList>
            <consortium name="DOE Joint Genome Institute"/>
            <person name="Lebreton A."/>
            <person name="Tang N."/>
            <person name="Kuo A."/>
            <person name="LaButti K."/>
            <person name="Drula E."/>
            <person name="Barry K."/>
            <person name="Clum A."/>
            <person name="Lipzen A."/>
            <person name="Mousain D."/>
            <person name="Ng V."/>
            <person name="Wang R."/>
            <person name="Wang X."/>
            <person name="Dai Y."/>
            <person name="Henrissat B."/>
            <person name="Grigoriev I.V."/>
            <person name="Guerin-Laguette A."/>
            <person name="Yu F."/>
            <person name="Martin F.M."/>
        </authorList>
    </citation>
    <scope>NUCLEOTIDE SEQUENCE</scope>
    <source>
        <strain evidence="1">QP</strain>
    </source>
</reference>
<protein>
    <submittedName>
        <fullName evidence="1">Uncharacterized protein</fullName>
    </submittedName>
</protein>
<dbReference type="EMBL" id="JAKELL010000358">
    <property type="protein sequence ID" value="KAH8977151.1"/>
    <property type="molecule type" value="Genomic_DNA"/>
</dbReference>
<evidence type="ECO:0000313" key="2">
    <source>
        <dbReference type="Proteomes" id="UP001201163"/>
    </source>
</evidence>
<evidence type="ECO:0000313" key="1">
    <source>
        <dbReference type="EMBL" id="KAH8977151.1"/>
    </source>
</evidence>
<gene>
    <name evidence="1" type="ORF">EDB92DRAFT_845936</name>
</gene>
<organism evidence="1 2">
    <name type="scientific">Lactarius akahatsu</name>
    <dbReference type="NCBI Taxonomy" id="416441"/>
    <lineage>
        <taxon>Eukaryota</taxon>
        <taxon>Fungi</taxon>
        <taxon>Dikarya</taxon>
        <taxon>Basidiomycota</taxon>
        <taxon>Agaricomycotina</taxon>
        <taxon>Agaricomycetes</taxon>
        <taxon>Russulales</taxon>
        <taxon>Russulaceae</taxon>
        <taxon>Lactarius</taxon>
    </lineage>
</organism>
<dbReference type="Proteomes" id="UP001201163">
    <property type="component" value="Unassembled WGS sequence"/>
</dbReference>
<comment type="caution">
    <text evidence="1">The sequence shown here is derived from an EMBL/GenBank/DDBJ whole genome shotgun (WGS) entry which is preliminary data.</text>
</comment>
<accession>A0AAD4L9F9</accession>
<keyword evidence="2" id="KW-1185">Reference proteome</keyword>
<sequence>MRDRATREKAQKMVAIIKNPLFWTALARIKHHLAPLAVAANITQSSHCRLDEVLMTFASLAMQYSRLTDVDDAGVRKALLESIEKRWEAS</sequence>
<dbReference type="AlphaFoldDB" id="A0AAD4L9F9"/>
<name>A0AAD4L9F9_9AGAM</name>